<protein>
    <recommendedName>
        <fullName evidence="4 12">Alpha-amylase</fullName>
        <ecNumber evidence="4 12">3.2.1.1</ecNumber>
    </recommendedName>
</protein>
<proteinExistence type="inferred from homology"/>
<comment type="catalytic activity">
    <reaction evidence="1 12">
        <text>Endohydrolysis of (1-&gt;4)-alpha-D-glucosidic linkages in polysaccharides containing three or more (1-&gt;4)-alpha-linked D-glucose units.</text>
        <dbReference type="EC" id="3.2.1.1"/>
    </reaction>
</comment>
<evidence type="ECO:0000313" key="14">
    <source>
        <dbReference type="EMBL" id="SES99573.1"/>
    </source>
</evidence>
<keyword evidence="7 12" id="KW-0378">Hydrolase</keyword>
<dbReference type="GO" id="GO:0004556">
    <property type="term" value="F:alpha-amylase activity"/>
    <property type="evidence" value="ECO:0007669"/>
    <property type="project" value="UniProtKB-UniRule"/>
</dbReference>
<evidence type="ECO:0000256" key="7">
    <source>
        <dbReference type="ARBA" id="ARBA00022801"/>
    </source>
</evidence>
<name>A0A1I0AYP0_9FIRM</name>
<keyword evidence="8" id="KW-0106">Calcium</keyword>
<evidence type="ECO:0000256" key="6">
    <source>
        <dbReference type="ARBA" id="ARBA00022729"/>
    </source>
</evidence>
<keyword evidence="15" id="KW-1185">Reference proteome</keyword>
<evidence type="ECO:0000256" key="5">
    <source>
        <dbReference type="ARBA" id="ARBA00022723"/>
    </source>
</evidence>
<dbReference type="InterPro" id="IPR013780">
    <property type="entry name" value="Glyco_hydro_b"/>
</dbReference>
<dbReference type="SMART" id="SM00642">
    <property type="entry name" value="Aamy"/>
    <property type="match status" value="1"/>
</dbReference>
<dbReference type="InterPro" id="IPR006046">
    <property type="entry name" value="Alpha_amylase"/>
</dbReference>
<evidence type="ECO:0000256" key="2">
    <source>
        <dbReference type="ARBA" id="ARBA00001913"/>
    </source>
</evidence>
<dbReference type="RefSeq" id="WP_091350902.1">
    <property type="nucleotide sequence ID" value="NZ_FOIF01000029.1"/>
</dbReference>
<gene>
    <name evidence="14" type="ORF">SAMN03080614_102910</name>
</gene>
<dbReference type="GO" id="GO:0005509">
    <property type="term" value="F:calcium ion binding"/>
    <property type="evidence" value="ECO:0007669"/>
    <property type="project" value="InterPro"/>
</dbReference>
<evidence type="ECO:0000259" key="13">
    <source>
        <dbReference type="SMART" id="SM00642"/>
    </source>
</evidence>
<dbReference type="AlphaFoldDB" id="A0A1I0AYP0"/>
<comment type="cofactor">
    <cofactor evidence="2">
        <name>Ca(2+)</name>
        <dbReference type="ChEBI" id="CHEBI:29108"/>
    </cofactor>
</comment>
<dbReference type="InterPro" id="IPR017853">
    <property type="entry name" value="GH"/>
</dbReference>
<dbReference type="GO" id="GO:0005975">
    <property type="term" value="P:carbohydrate metabolic process"/>
    <property type="evidence" value="ECO:0007669"/>
    <property type="project" value="InterPro"/>
</dbReference>
<evidence type="ECO:0000256" key="9">
    <source>
        <dbReference type="ARBA" id="ARBA00023277"/>
    </source>
</evidence>
<dbReference type="OrthoDB" id="9805159at2"/>
<evidence type="ECO:0000256" key="11">
    <source>
        <dbReference type="RuleBase" id="RU003615"/>
    </source>
</evidence>
<dbReference type="PANTHER" id="PTHR10357">
    <property type="entry name" value="ALPHA-AMYLASE FAMILY MEMBER"/>
    <property type="match status" value="1"/>
</dbReference>
<organism evidence="14 15">
    <name type="scientific">Anaerobranca gottschalkii DSM 13577</name>
    <dbReference type="NCBI Taxonomy" id="1120990"/>
    <lineage>
        <taxon>Bacteria</taxon>
        <taxon>Bacillati</taxon>
        <taxon>Bacillota</taxon>
        <taxon>Clostridia</taxon>
        <taxon>Eubacteriales</taxon>
        <taxon>Proteinivoracaceae</taxon>
        <taxon>Anaerobranca</taxon>
    </lineage>
</organism>
<accession>A0A1I0AYP0</accession>
<dbReference type="EMBL" id="FOIF01000029">
    <property type="protein sequence ID" value="SES99573.1"/>
    <property type="molecule type" value="Genomic_DNA"/>
</dbReference>
<dbReference type="PIRSF" id="PIRSF001024">
    <property type="entry name" value="Alph-amyl_fung"/>
    <property type="match status" value="1"/>
</dbReference>
<dbReference type="InterPro" id="IPR013777">
    <property type="entry name" value="A-amylase-like"/>
</dbReference>
<reference evidence="15" key="1">
    <citation type="submission" date="2016-10" db="EMBL/GenBank/DDBJ databases">
        <authorList>
            <person name="Varghese N."/>
            <person name="Submissions S."/>
        </authorList>
    </citation>
    <scope>NUCLEOTIDE SEQUENCE [LARGE SCALE GENOMIC DNA]</scope>
    <source>
        <strain evidence="15">DSM 13577</strain>
    </source>
</reference>
<evidence type="ECO:0000256" key="3">
    <source>
        <dbReference type="ARBA" id="ARBA00008061"/>
    </source>
</evidence>
<keyword evidence="5" id="KW-0479">Metal-binding</keyword>
<dbReference type="SUPFAM" id="SSF51011">
    <property type="entry name" value="Glycosyl hydrolase domain"/>
    <property type="match status" value="1"/>
</dbReference>
<dbReference type="STRING" id="1120990.SAMN03080614_102910"/>
<evidence type="ECO:0000256" key="8">
    <source>
        <dbReference type="ARBA" id="ARBA00022837"/>
    </source>
</evidence>
<keyword evidence="9 12" id="KW-0119">Carbohydrate metabolism</keyword>
<dbReference type="EC" id="3.2.1.1" evidence="4 12"/>
<keyword evidence="6" id="KW-0732">Signal</keyword>
<dbReference type="InterPro" id="IPR006047">
    <property type="entry name" value="GH13_cat_dom"/>
</dbReference>
<dbReference type="PRINTS" id="PR00110">
    <property type="entry name" value="ALPHAAMYLASE"/>
</dbReference>
<sequence length="443" mass="51703">MQQEILYFIMVDRFFQGIKDKEFDDIDKSHPRKFHGGDIKGIIEKLDYIQELGATALWITPIFKNDPDGYHGYWAQDFFSVDPHFGILEDFKELVQKAHRKGLKVILDIVVNHTGKTHPLLKEKPHWFHPLVPIKDWDNQKEVEEKCLGMLPDLNQDLPEVSSYLINMCKWWIVQTGLDGFRIDTVKHVPREFWRKFCQEMKGVKEDIILLGEVWHPDPCYLAPYQKDGINSLVDFPLYYAITKVFAKDEPMDKISSILLQDHLYQNPYLLGTFIDNHDVPRFLSVVKDRGKERLKLALDFLFSVRGVPIIYYGTETGMDGGDDPHNRKDMDFEGDLELRKYVKDLITLRKKYLSLSLGSLKVLKVTDDGMVFIRECGEEQVVIFINNSFDSQTFVVRLPDELQRKSWKLVWGKGTYQYSYEIASCIIPPKSSAYFQLFAPEK</sequence>
<dbReference type="Proteomes" id="UP000243819">
    <property type="component" value="Unassembled WGS sequence"/>
</dbReference>
<evidence type="ECO:0000256" key="4">
    <source>
        <dbReference type="ARBA" id="ARBA00012595"/>
    </source>
</evidence>
<evidence type="ECO:0000256" key="1">
    <source>
        <dbReference type="ARBA" id="ARBA00000548"/>
    </source>
</evidence>
<dbReference type="SMR" id="A0A1I0AYP0"/>
<dbReference type="Gene3D" id="3.20.20.80">
    <property type="entry name" value="Glycosidases"/>
    <property type="match status" value="1"/>
</dbReference>
<feature type="domain" description="Glycosyl hydrolase family 13 catalytic" evidence="13">
    <location>
        <begin position="8"/>
        <end position="350"/>
    </location>
</feature>
<evidence type="ECO:0000256" key="10">
    <source>
        <dbReference type="ARBA" id="ARBA00023295"/>
    </source>
</evidence>
<keyword evidence="10 12" id="KW-0326">Glycosidase</keyword>
<dbReference type="Pfam" id="PF00128">
    <property type="entry name" value="Alpha-amylase"/>
    <property type="match status" value="1"/>
</dbReference>
<dbReference type="CDD" id="cd11339">
    <property type="entry name" value="AmyAc_bac_CMD_like_2"/>
    <property type="match status" value="1"/>
</dbReference>
<evidence type="ECO:0000256" key="12">
    <source>
        <dbReference type="RuleBase" id="RU361134"/>
    </source>
</evidence>
<evidence type="ECO:0000313" key="15">
    <source>
        <dbReference type="Proteomes" id="UP000243819"/>
    </source>
</evidence>
<dbReference type="Gene3D" id="2.60.40.1180">
    <property type="entry name" value="Golgi alpha-mannosidase II"/>
    <property type="match status" value="1"/>
</dbReference>
<dbReference type="PANTHER" id="PTHR10357:SF215">
    <property type="entry name" value="ALPHA-AMYLASE 1"/>
    <property type="match status" value="1"/>
</dbReference>
<dbReference type="SUPFAM" id="SSF51445">
    <property type="entry name" value="(Trans)glycosidases"/>
    <property type="match status" value="1"/>
</dbReference>
<comment type="similarity">
    <text evidence="3 11">Belongs to the glycosyl hydrolase 13 family.</text>
</comment>